<comment type="similarity">
    <text evidence="1">Belongs to the IMPACT family.</text>
</comment>
<organism evidence="3 4">
    <name type="scientific">Flavobacterium haoranii</name>
    <dbReference type="NCBI Taxonomy" id="683124"/>
    <lineage>
        <taxon>Bacteria</taxon>
        <taxon>Pseudomonadati</taxon>
        <taxon>Bacteroidota</taxon>
        <taxon>Flavobacteriia</taxon>
        <taxon>Flavobacteriales</taxon>
        <taxon>Flavobacteriaceae</taxon>
        <taxon>Flavobacterium</taxon>
    </lineage>
</organism>
<evidence type="ECO:0000259" key="2">
    <source>
        <dbReference type="Pfam" id="PF01205"/>
    </source>
</evidence>
<protein>
    <submittedName>
        <fullName evidence="3">Uncharacterized protein, YigZ family</fullName>
    </submittedName>
</protein>
<gene>
    <name evidence="3" type="ORF">SAMN05444337_0117</name>
</gene>
<dbReference type="GO" id="GO:0006446">
    <property type="term" value="P:regulation of translational initiation"/>
    <property type="evidence" value="ECO:0007669"/>
    <property type="project" value="TreeGrafter"/>
</dbReference>
<dbReference type="InterPro" id="IPR001498">
    <property type="entry name" value="Impact_N"/>
</dbReference>
<dbReference type="AlphaFoldDB" id="A0A1M6BIC3"/>
<sequence length="208" mass="24017">MNENEIIDTYKTIDQPSIEVLFKDKNSKFFGYAIPVTSEDEIKEHLAELKKQHFSARHWCYAFQIGTETKYHRANDDGEPNNSAGMPIYGQIQSFEVTNVLVVVVRYFGGVKLGVSGLINAYKTTAQMALEECEIIEKTIDKHFLVNFDYKNMNKVMRVIKEKNISIVNQKMELACEIEIATRKKNAEEIFNIFNTLFEVSIKEKEDL</sequence>
<dbReference type="InterPro" id="IPR023582">
    <property type="entry name" value="Impact"/>
</dbReference>
<dbReference type="Gene3D" id="3.30.230.30">
    <property type="entry name" value="Impact, N-terminal domain"/>
    <property type="match status" value="1"/>
</dbReference>
<dbReference type="InterPro" id="IPR036956">
    <property type="entry name" value="Impact_N_sf"/>
</dbReference>
<keyword evidence="4" id="KW-1185">Reference proteome</keyword>
<dbReference type="STRING" id="683124.SAMN05444337_0117"/>
<feature type="domain" description="Impact N-terminal" evidence="2">
    <location>
        <begin position="25"/>
        <end position="130"/>
    </location>
</feature>
<dbReference type="PANTHER" id="PTHR16301">
    <property type="entry name" value="IMPACT-RELATED"/>
    <property type="match status" value="1"/>
</dbReference>
<reference evidence="3 4" key="1">
    <citation type="submission" date="2016-11" db="EMBL/GenBank/DDBJ databases">
        <authorList>
            <person name="Jaros S."/>
            <person name="Januszkiewicz K."/>
            <person name="Wedrychowicz H."/>
        </authorList>
    </citation>
    <scope>NUCLEOTIDE SEQUENCE [LARGE SCALE GENOMIC DNA]</scope>
    <source>
        <strain evidence="3 4">DSM 22807</strain>
    </source>
</reference>
<evidence type="ECO:0000313" key="4">
    <source>
        <dbReference type="Proteomes" id="UP000184232"/>
    </source>
</evidence>
<evidence type="ECO:0000256" key="1">
    <source>
        <dbReference type="ARBA" id="ARBA00007665"/>
    </source>
</evidence>
<dbReference type="InterPro" id="IPR020568">
    <property type="entry name" value="Ribosomal_Su5_D2-typ_SF"/>
</dbReference>
<name>A0A1M6BIC3_9FLAO</name>
<proteinExistence type="inferred from homology"/>
<dbReference type="Pfam" id="PF01205">
    <property type="entry name" value="Impact_N"/>
    <property type="match status" value="1"/>
</dbReference>
<accession>A0A1M6BIC3</accession>
<dbReference type="SUPFAM" id="SSF54211">
    <property type="entry name" value="Ribosomal protein S5 domain 2-like"/>
    <property type="match status" value="1"/>
</dbReference>
<dbReference type="RefSeq" id="WP_072780360.1">
    <property type="nucleotide sequence ID" value="NZ_CP045292.1"/>
</dbReference>
<dbReference type="PANTHER" id="PTHR16301:SF20">
    <property type="entry name" value="IMPACT FAMILY MEMBER YIGZ"/>
    <property type="match status" value="1"/>
</dbReference>
<dbReference type="GO" id="GO:0005737">
    <property type="term" value="C:cytoplasm"/>
    <property type="evidence" value="ECO:0007669"/>
    <property type="project" value="TreeGrafter"/>
</dbReference>
<dbReference type="OrthoDB" id="9813771at2"/>
<dbReference type="Proteomes" id="UP000184232">
    <property type="component" value="Unassembled WGS sequence"/>
</dbReference>
<evidence type="ECO:0000313" key="3">
    <source>
        <dbReference type="EMBL" id="SHI48461.1"/>
    </source>
</evidence>
<dbReference type="EMBL" id="FQZH01000001">
    <property type="protein sequence ID" value="SHI48461.1"/>
    <property type="molecule type" value="Genomic_DNA"/>
</dbReference>